<dbReference type="HAMAP" id="MF_01940">
    <property type="entry name" value="RNA_CPDase"/>
    <property type="match status" value="1"/>
</dbReference>
<dbReference type="EMBL" id="PVTO01000008">
    <property type="protein sequence ID" value="PRY82840.1"/>
    <property type="molecule type" value="Genomic_DNA"/>
</dbReference>
<evidence type="ECO:0000256" key="2">
    <source>
        <dbReference type="HAMAP-Rule" id="MF_01940"/>
    </source>
</evidence>
<dbReference type="AlphaFoldDB" id="A0A2T0W827"/>
<dbReference type="EC" id="3.1.4.58" evidence="2"/>
<dbReference type="InterPro" id="IPR004175">
    <property type="entry name" value="RNA_CPDase"/>
</dbReference>
<dbReference type="InterPro" id="IPR009097">
    <property type="entry name" value="Cyclic_Pdiesterase"/>
</dbReference>
<evidence type="ECO:0000313" key="4">
    <source>
        <dbReference type="Proteomes" id="UP000238205"/>
    </source>
</evidence>
<gene>
    <name evidence="3" type="ORF">CLV38_10848</name>
</gene>
<comment type="catalytic activity">
    <reaction evidence="2">
        <text>a 3'-end 2',3'-cyclophospho-ribonucleotide-RNA + H2O = a 3'-end 2'-phospho-ribonucleotide-RNA + H(+)</text>
        <dbReference type="Rhea" id="RHEA:11828"/>
        <dbReference type="Rhea" id="RHEA-COMP:10464"/>
        <dbReference type="Rhea" id="RHEA-COMP:17353"/>
        <dbReference type="ChEBI" id="CHEBI:15377"/>
        <dbReference type="ChEBI" id="CHEBI:15378"/>
        <dbReference type="ChEBI" id="CHEBI:83064"/>
        <dbReference type="ChEBI" id="CHEBI:173113"/>
        <dbReference type="EC" id="3.1.4.58"/>
    </reaction>
</comment>
<feature type="short sequence motif" description="HXTX 1" evidence="2">
    <location>
        <begin position="40"/>
        <end position="43"/>
    </location>
</feature>
<dbReference type="PANTHER" id="PTHR35561:SF1">
    <property type="entry name" value="RNA 2',3'-CYCLIC PHOSPHODIESTERASE"/>
    <property type="match status" value="1"/>
</dbReference>
<dbReference type="Proteomes" id="UP000238205">
    <property type="component" value="Unassembled WGS sequence"/>
</dbReference>
<comment type="caution">
    <text evidence="3">The sequence shown here is derived from an EMBL/GenBank/DDBJ whole genome shotgun (WGS) entry which is preliminary data.</text>
</comment>
<keyword evidence="4" id="KW-1185">Reference proteome</keyword>
<dbReference type="Pfam" id="PF13563">
    <property type="entry name" value="2_5_RNA_ligase2"/>
    <property type="match status" value="1"/>
</dbReference>
<feature type="active site" description="Proton acceptor" evidence="2">
    <location>
        <position position="125"/>
    </location>
</feature>
<dbReference type="Gene3D" id="3.90.1140.10">
    <property type="entry name" value="Cyclic phosphodiesterase"/>
    <property type="match status" value="1"/>
</dbReference>
<keyword evidence="1 2" id="KW-0378">Hydrolase</keyword>
<comment type="similarity">
    <text evidence="2">Belongs to the 2H phosphoesterase superfamily. ThpR family.</text>
</comment>
<evidence type="ECO:0000256" key="1">
    <source>
        <dbReference type="ARBA" id="ARBA00022801"/>
    </source>
</evidence>
<dbReference type="GO" id="GO:0004113">
    <property type="term" value="F:2',3'-cyclic-nucleotide 3'-phosphodiesterase activity"/>
    <property type="evidence" value="ECO:0007669"/>
    <property type="project" value="InterPro"/>
</dbReference>
<accession>A0A2T0W827</accession>
<dbReference type="RefSeq" id="WP_106192537.1">
    <property type="nucleotide sequence ID" value="NZ_PVTO01000008.1"/>
</dbReference>
<organism evidence="3 4">
    <name type="scientific">Alkalibacterium olivapovliticus</name>
    <dbReference type="NCBI Taxonomy" id="99907"/>
    <lineage>
        <taxon>Bacteria</taxon>
        <taxon>Bacillati</taxon>
        <taxon>Bacillota</taxon>
        <taxon>Bacilli</taxon>
        <taxon>Lactobacillales</taxon>
        <taxon>Carnobacteriaceae</taxon>
        <taxon>Alkalibacterium</taxon>
    </lineage>
</organism>
<sequence>MRVFIAIELSNDLKKRVLDVQEKTKQIVDKGNYTSVDNFHLTLHFIGEVNEEKTEEIKRTLDQVSERTSPFQLRLNSIGHFQKKNKHIIWIGLKGDLTHLHALNQSIRRALAKDSTPDDLKYTPHITLGRQIVLSDSMDEVVNLVEVPEERLEVDTISLMESRREEGELVYRPIYTRTLDCGTER</sequence>
<comment type="function">
    <text evidence="2">Hydrolyzes RNA 2',3'-cyclic phosphodiester to an RNA 2'-phosphomonoester.</text>
</comment>
<keyword evidence="3" id="KW-0436">Ligase</keyword>
<dbReference type="NCBIfam" id="TIGR02258">
    <property type="entry name" value="2_5_ligase"/>
    <property type="match status" value="1"/>
</dbReference>
<protein>
    <recommendedName>
        <fullName evidence="2">RNA 2',3'-cyclic phosphodiesterase</fullName>
        <shortName evidence="2">RNA 2',3'-CPDase</shortName>
        <ecNumber evidence="2">3.1.4.58</ecNumber>
    </recommendedName>
</protein>
<feature type="active site" description="Proton donor" evidence="2">
    <location>
        <position position="40"/>
    </location>
</feature>
<proteinExistence type="inferred from homology"/>
<dbReference type="PANTHER" id="PTHR35561">
    <property type="entry name" value="RNA 2',3'-CYCLIC PHOSPHODIESTERASE"/>
    <property type="match status" value="1"/>
</dbReference>
<reference evidence="3 4" key="1">
    <citation type="submission" date="2018-03" db="EMBL/GenBank/DDBJ databases">
        <title>Genomic Encyclopedia of Archaeal and Bacterial Type Strains, Phase II (KMG-II): from individual species to whole genera.</title>
        <authorList>
            <person name="Goeker M."/>
        </authorList>
    </citation>
    <scope>NUCLEOTIDE SEQUENCE [LARGE SCALE GENOMIC DNA]</scope>
    <source>
        <strain evidence="3 4">DSM 13175</strain>
    </source>
</reference>
<dbReference type="OrthoDB" id="9789350at2"/>
<dbReference type="SUPFAM" id="SSF55144">
    <property type="entry name" value="LigT-like"/>
    <property type="match status" value="1"/>
</dbReference>
<dbReference type="GO" id="GO:0008664">
    <property type="term" value="F:RNA 2',3'-cyclic 3'-phosphodiesterase activity"/>
    <property type="evidence" value="ECO:0007669"/>
    <property type="project" value="UniProtKB-EC"/>
</dbReference>
<dbReference type="GO" id="GO:0016874">
    <property type="term" value="F:ligase activity"/>
    <property type="evidence" value="ECO:0007669"/>
    <property type="project" value="UniProtKB-KW"/>
</dbReference>
<name>A0A2T0W827_9LACT</name>
<feature type="short sequence motif" description="HXTX 2" evidence="2">
    <location>
        <begin position="125"/>
        <end position="128"/>
    </location>
</feature>
<evidence type="ECO:0000313" key="3">
    <source>
        <dbReference type="EMBL" id="PRY82840.1"/>
    </source>
</evidence>